<dbReference type="InterPro" id="IPR013083">
    <property type="entry name" value="Znf_RING/FYVE/PHD"/>
</dbReference>
<dbReference type="InterPro" id="IPR003877">
    <property type="entry name" value="SPRY_dom"/>
</dbReference>
<dbReference type="SMART" id="SM00589">
    <property type="entry name" value="PRY"/>
    <property type="match status" value="1"/>
</dbReference>
<dbReference type="SUPFAM" id="SSF57850">
    <property type="entry name" value="RING/U-box"/>
    <property type="match status" value="1"/>
</dbReference>
<dbReference type="SMART" id="SM00336">
    <property type="entry name" value="BBOX"/>
    <property type="match status" value="1"/>
</dbReference>
<dbReference type="Gene3D" id="3.30.40.10">
    <property type="entry name" value="Zinc/RING finger domain, C3HC4 (zinc finger)"/>
    <property type="match status" value="1"/>
</dbReference>
<dbReference type="STRING" id="42514.ENSPNAP00000015096"/>
<evidence type="ECO:0000313" key="12">
    <source>
        <dbReference type="Proteomes" id="UP001501920"/>
    </source>
</evidence>
<proteinExistence type="predicted"/>
<evidence type="ECO:0000313" key="11">
    <source>
        <dbReference type="Ensembl" id="ENSPNAP00000015096.1"/>
    </source>
</evidence>
<dbReference type="GO" id="GO:0045087">
    <property type="term" value="P:innate immune response"/>
    <property type="evidence" value="ECO:0007669"/>
    <property type="project" value="UniProtKB-KW"/>
</dbReference>
<organism evidence="11 12">
    <name type="scientific">Pygocentrus nattereri</name>
    <name type="common">Red-bellied piranha</name>
    <dbReference type="NCBI Taxonomy" id="42514"/>
    <lineage>
        <taxon>Eukaryota</taxon>
        <taxon>Metazoa</taxon>
        <taxon>Chordata</taxon>
        <taxon>Craniata</taxon>
        <taxon>Vertebrata</taxon>
        <taxon>Euteleostomi</taxon>
        <taxon>Actinopterygii</taxon>
        <taxon>Neopterygii</taxon>
        <taxon>Teleostei</taxon>
        <taxon>Ostariophysi</taxon>
        <taxon>Characiformes</taxon>
        <taxon>Characoidei</taxon>
        <taxon>Pygocentrus</taxon>
    </lineage>
</organism>
<dbReference type="Pfam" id="PF13765">
    <property type="entry name" value="PRY"/>
    <property type="match status" value="1"/>
</dbReference>
<sequence length="551" mass="63289">MASISEDQDQFSCSVCLDVLKDPVTVHCGHSFCMVCINDCWDQEDQKGVYSCPQCREAFTPRPVLRRNNVMAEMLEKLKKADGRAASPAQVYAGPGDVECDVCTGRKHKARESCLVCLASYCETHLKPHYQSSAFKKHKLVKASAQLQGMICPQHAKLIEIYCHTDQSVICYLCTMDEHKGHDTVSAATGRTQKQSRLNDIQIQFQQRIQENQKTLQKLKQAVNTLNCSAQTAVEDTERFFTELICFLEEKRSQMTEQIRAEERAEVSRAEELLEQLEQEIVDLKRRQAELELLSHTEDDIHFLQNFHSLSDFSGSEDYIAVHQQPSFDGVRKSLSELKEHLWEYCKEEFSKIAPRDAAVQILLPSKPKTRGDFLLYYHQLTLDPNTVNCHLVLSNNNREFTWNMRVQQYPDHLERFSSCWQVLCKESVSERCYWEVEWSGNQGVSISVSYKGITRNESVFGRNDQSWSLQFHHRLIFMHNHMQTMLAGPLPSRVGVYVDHSAGTLSFYSITDTMTLLHTVHTTFTQPLYAGFGVVDLRRGLGYVRLCDQK</sequence>
<dbReference type="InterPro" id="IPR013320">
    <property type="entry name" value="ConA-like_dom_sf"/>
</dbReference>
<evidence type="ECO:0000256" key="5">
    <source>
        <dbReference type="ARBA" id="ARBA00022859"/>
    </source>
</evidence>
<evidence type="ECO:0000259" key="9">
    <source>
        <dbReference type="PROSITE" id="PS50119"/>
    </source>
</evidence>
<dbReference type="OrthoDB" id="6270329at2759"/>
<keyword evidence="3 6" id="KW-0863">Zinc-finger</keyword>
<dbReference type="PROSITE" id="PS50188">
    <property type="entry name" value="B302_SPRY"/>
    <property type="match status" value="1"/>
</dbReference>
<evidence type="ECO:0000256" key="3">
    <source>
        <dbReference type="ARBA" id="ARBA00022771"/>
    </source>
</evidence>
<dbReference type="SUPFAM" id="SSF57845">
    <property type="entry name" value="B-box zinc-binding domain"/>
    <property type="match status" value="1"/>
</dbReference>
<evidence type="ECO:0008006" key="13">
    <source>
        <dbReference type="Google" id="ProtNLM"/>
    </source>
</evidence>
<keyword evidence="5" id="KW-0391">Immunity</keyword>
<dbReference type="InterPro" id="IPR017907">
    <property type="entry name" value="Znf_RING_CS"/>
</dbReference>
<dbReference type="GO" id="GO:0005737">
    <property type="term" value="C:cytoplasm"/>
    <property type="evidence" value="ECO:0007669"/>
    <property type="project" value="UniProtKB-ARBA"/>
</dbReference>
<evidence type="ECO:0000256" key="4">
    <source>
        <dbReference type="ARBA" id="ARBA00022833"/>
    </source>
</evidence>
<keyword evidence="4" id="KW-0862">Zinc</keyword>
<dbReference type="SMART" id="SM00184">
    <property type="entry name" value="RING"/>
    <property type="match status" value="1"/>
</dbReference>
<dbReference type="InterPro" id="IPR001870">
    <property type="entry name" value="B30.2/SPRY"/>
</dbReference>
<feature type="domain" description="B30.2/SPRY" evidence="10">
    <location>
        <begin position="361"/>
        <end position="551"/>
    </location>
</feature>
<dbReference type="Gene3D" id="4.10.830.40">
    <property type="match status" value="1"/>
</dbReference>
<dbReference type="RefSeq" id="XP_017579635.1">
    <property type="nucleotide sequence ID" value="XM_017724146.2"/>
</dbReference>
<evidence type="ECO:0000259" key="8">
    <source>
        <dbReference type="PROSITE" id="PS50089"/>
    </source>
</evidence>
<dbReference type="GO" id="GO:0008270">
    <property type="term" value="F:zinc ion binding"/>
    <property type="evidence" value="ECO:0007669"/>
    <property type="project" value="UniProtKB-KW"/>
</dbReference>
<dbReference type="PROSITE" id="PS50119">
    <property type="entry name" value="ZF_BBOX"/>
    <property type="match status" value="1"/>
</dbReference>
<dbReference type="PROSITE" id="PS00518">
    <property type="entry name" value="ZF_RING_1"/>
    <property type="match status" value="1"/>
</dbReference>
<dbReference type="SMART" id="SM00449">
    <property type="entry name" value="SPRY"/>
    <property type="match status" value="1"/>
</dbReference>
<feature type="coiled-coil region" evidence="7">
    <location>
        <begin position="202"/>
        <end position="229"/>
    </location>
</feature>
<dbReference type="OMA" id="FQVEFMC"/>
<evidence type="ECO:0000259" key="10">
    <source>
        <dbReference type="PROSITE" id="PS50188"/>
    </source>
</evidence>
<dbReference type="Pfam" id="PF00622">
    <property type="entry name" value="SPRY"/>
    <property type="match status" value="1"/>
</dbReference>
<dbReference type="InterPro" id="IPR058030">
    <property type="entry name" value="TRIM8/14/16/25/29/45/65_CC"/>
</dbReference>
<feature type="domain" description="RING-type" evidence="8">
    <location>
        <begin position="13"/>
        <end position="56"/>
    </location>
</feature>
<dbReference type="Pfam" id="PF25600">
    <property type="entry name" value="TRIM_CC"/>
    <property type="match status" value="1"/>
</dbReference>
<dbReference type="InterPro" id="IPR006574">
    <property type="entry name" value="PRY"/>
</dbReference>
<dbReference type="Proteomes" id="UP001501920">
    <property type="component" value="Chromosome 22"/>
</dbReference>
<dbReference type="CDD" id="cd19769">
    <property type="entry name" value="Bbox2_TRIM16-like"/>
    <property type="match status" value="1"/>
</dbReference>
<dbReference type="PRINTS" id="PR01407">
    <property type="entry name" value="BUTYPHLNCDUF"/>
</dbReference>
<feature type="coiled-coil region" evidence="7">
    <location>
        <begin position="260"/>
        <end position="294"/>
    </location>
</feature>
<dbReference type="GeneTree" id="ENSGT01150000286899"/>
<dbReference type="Gene3D" id="2.60.120.920">
    <property type="match status" value="1"/>
</dbReference>
<dbReference type="SUPFAM" id="SSF49899">
    <property type="entry name" value="Concanavalin A-like lectins/glucanases"/>
    <property type="match status" value="1"/>
</dbReference>
<dbReference type="InterPro" id="IPR000315">
    <property type="entry name" value="Znf_B-box"/>
</dbReference>
<dbReference type="Ensembl" id="ENSPNAT00000023201.2">
    <property type="protein sequence ID" value="ENSPNAP00000015096.1"/>
    <property type="gene ID" value="ENSPNAG00000005794.2"/>
</dbReference>
<keyword evidence="12" id="KW-1185">Reference proteome</keyword>
<evidence type="ECO:0000256" key="2">
    <source>
        <dbReference type="ARBA" id="ARBA00022723"/>
    </source>
</evidence>
<evidence type="ECO:0000256" key="7">
    <source>
        <dbReference type="SAM" id="Coils"/>
    </source>
</evidence>
<dbReference type="PANTHER" id="PTHR25465">
    <property type="entry name" value="B-BOX DOMAIN CONTAINING"/>
    <property type="match status" value="1"/>
</dbReference>
<reference evidence="11" key="2">
    <citation type="submission" date="2025-08" db="UniProtKB">
        <authorList>
            <consortium name="Ensembl"/>
        </authorList>
    </citation>
    <scope>IDENTIFICATION</scope>
</reference>
<dbReference type="InterPro" id="IPR001841">
    <property type="entry name" value="Znf_RING"/>
</dbReference>
<evidence type="ECO:0000256" key="6">
    <source>
        <dbReference type="PROSITE-ProRule" id="PRU00024"/>
    </source>
</evidence>
<evidence type="ECO:0000256" key="1">
    <source>
        <dbReference type="ARBA" id="ARBA00022588"/>
    </source>
</evidence>
<accession>A0A3B4CWE6</accession>
<keyword evidence="2" id="KW-0479">Metal-binding</keyword>
<keyword evidence="7" id="KW-0175">Coiled coil</keyword>
<name>A0A3B4CWE6_PYGNA</name>
<dbReference type="GeneID" id="108443452"/>
<reference evidence="11 12" key="1">
    <citation type="submission" date="2020-10" db="EMBL/GenBank/DDBJ databases">
        <title>Pygocentrus nattereri (red-bellied piranha) genome, fPygNat1, primary haplotype.</title>
        <authorList>
            <person name="Myers G."/>
            <person name="Meyer A."/>
            <person name="Karagic N."/>
            <person name="Pippel M."/>
            <person name="Winkler S."/>
            <person name="Tracey A."/>
            <person name="Wood J."/>
            <person name="Formenti G."/>
            <person name="Howe K."/>
            <person name="Fedrigo O."/>
            <person name="Jarvis E.D."/>
        </authorList>
    </citation>
    <scope>NUCLEOTIDE SEQUENCE [LARGE SCALE GENOMIC DNA]</scope>
</reference>
<protein>
    <recommendedName>
        <fullName evidence="13">Tripartite motif-containing protein 16-like</fullName>
    </recommendedName>
</protein>
<dbReference type="Pfam" id="PF00643">
    <property type="entry name" value="zf-B_box"/>
    <property type="match status" value="1"/>
</dbReference>
<dbReference type="Gene3D" id="3.30.160.60">
    <property type="entry name" value="Classic Zinc Finger"/>
    <property type="match status" value="1"/>
</dbReference>
<dbReference type="PANTHER" id="PTHR25465:SF5">
    <property type="entry name" value="E3 UBIQUITIN_ISG15 LIGASE TRIM25-RELATED"/>
    <property type="match status" value="1"/>
</dbReference>
<reference evidence="11" key="3">
    <citation type="submission" date="2025-09" db="UniProtKB">
        <authorList>
            <consortium name="Ensembl"/>
        </authorList>
    </citation>
    <scope>IDENTIFICATION</scope>
</reference>
<dbReference type="InterPro" id="IPR003879">
    <property type="entry name" value="Butyrophylin_SPRY"/>
</dbReference>
<dbReference type="Pfam" id="PF15227">
    <property type="entry name" value="zf-C3HC4_4"/>
    <property type="match status" value="1"/>
</dbReference>
<keyword evidence="1" id="KW-0399">Innate immunity</keyword>
<dbReference type="InterPro" id="IPR043136">
    <property type="entry name" value="B30.2/SPRY_sf"/>
</dbReference>
<dbReference type="InterPro" id="IPR051051">
    <property type="entry name" value="E3_ubiq-ligase_TRIM/RNF"/>
</dbReference>
<dbReference type="PROSITE" id="PS50089">
    <property type="entry name" value="ZF_RING_2"/>
    <property type="match status" value="1"/>
</dbReference>
<feature type="domain" description="B box-type" evidence="9">
    <location>
        <begin position="147"/>
        <end position="187"/>
    </location>
</feature>
<dbReference type="CDD" id="cd16040">
    <property type="entry name" value="SPRY_PRY_SNTX"/>
    <property type="match status" value="1"/>
</dbReference>
<dbReference type="AlphaFoldDB" id="A0A3B4CWE6"/>